<proteinExistence type="predicted"/>
<comment type="subcellular location">
    <subcellularLocation>
        <location evidence="1">Secreted</location>
    </subcellularLocation>
</comment>
<dbReference type="Proteomes" id="UP000660862">
    <property type="component" value="Unassembled WGS sequence"/>
</dbReference>
<reference evidence="3" key="2">
    <citation type="submission" date="2020-09" db="EMBL/GenBank/DDBJ databases">
        <authorList>
            <person name="Sun Q."/>
            <person name="Zhou Y."/>
        </authorList>
    </citation>
    <scope>NUCLEOTIDE SEQUENCE</scope>
    <source>
        <strain evidence="3">CGMCC 1.12195</strain>
    </source>
</reference>
<gene>
    <name evidence="3" type="ORF">GCM10007415_31740</name>
</gene>
<dbReference type="PANTHER" id="PTHR10009:SF18">
    <property type="entry name" value="PROTEIN YELLOW-LIKE PROTEIN"/>
    <property type="match status" value="1"/>
</dbReference>
<keyword evidence="4" id="KW-1185">Reference proteome</keyword>
<dbReference type="PANTHER" id="PTHR10009">
    <property type="entry name" value="PROTEIN YELLOW-RELATED"/>
    <property type="match status" value="1"/>
</dbReference>
<organism evidence="3 4">
    <name type="scientific">Parapedobacter pyrenivorans</name>
    <dbReference type="NCBI Taxonomy" id="1305674"/>
    <lineage>
        <taxon>Bacteria</taxon>
        <taxon>Pseudomonadati</taxon>
        <taxon>Bacteroidota</taxon>
        <taxon>Sphingobacteriia</taxon>
        <taxon>Sphingobacteriales</taxon>
        <taxon>Sphingobacteriaceae</taxon>
        <taxon>Parapedobacter</taxon>
    </lineage>
</organism>
<dbReference type="InterPro" id="IPR017996">
    <property type="entry name" value="MRJP/yellow-related"/>
</dbReference>
<name>A0A917HXC1_9SPHI</name>
<dbReference type="SUPFAM" id="SSF63829">
    <property type="entry name" value="Calcium-dependent phosphotriesterase"/>
    <property type="match status" value="1"/>
</dbReference>
<reference evidence="3" key="1">
    <citation type="journal article" date="2014" name="Int. J. Syst. Evol. Microbiol.">
        <title>Complete genome sequence of Corynebacterium casei LMG S-19264T (=DSM 44701T), isolated from a smear-ripened cheese.</title>
        <authorList>
            <consortium name="US DOE Joint Genome Institute (JGI-PGF)"/>
            <person name="Walter F."/>
            <person name="Albersmeier A."/>
            <person name="Kalinowski J."/>
            <person name="Ruckert C."/>
        </authorList>
    </citation>
    <scope>NUCLEOTIDE SEQUENCE</scope>
    <source>
        <strain evidence="3">CGMCC 1.12195</strain>
    </source>
</reference>
<dbReference type="Gene3D" id="2.120.10.30">
    <property type="entry name" value="TolB, C-terminal domain"/>
    <property type="match status" value="1"/>
</dbReference>
<dbReference type="AlphaFoldDB" id="A0A917HXC1"/>
<evidence type="ECO:0008006" key="5">
    <source>
        <dbReference type="Google" id="ProtNLM"/>
    </source>
</evidence>
<sequence length="377" mass="41919">MATVKIYGKIILAITAFSTLTSVASRGQQPYHSDKLIPVADLGKRRAIGVSVSSDNRLFVSFPHQGKDYRYGLTEIVDGQPLPFPDEAWNTHHGDSASRFVNVQDLYVDTEDNLWVLDSKPAPKGSIFGGPNGTANPAEGAFKLLKINLASDRVERIYTFDDLDKSAAGLNDMRIDTDKGLAYLSDPGRAAIVVLDLAAGTTRTVLEGRPFTTADPEVILTYDGKEMRDGKGSPFRSNVNGIALTKDNRYFYFKPINKLNLYRIETRYLADASLTDDELASHVQDMGETTVTHGLIADEKGNIYLTSSMDYSIKYLSPDGRLHTLVQDSRLLWPDSFGIGSDGYLYFSCAQLQRDPQWNDSEDKVEYPYQIYKVKVP</sequence>
<evidence type="ECO:0000313" key="3">
    <source>
        <dbReference type="EMBL" id="GGG94292.1"/>
    </source>
</evidence>
<keyword evidence="2" id="KW-0964">Secreted</keyword>
<evidence type="ECO:0000313" key="4">
    <source>
        <dbReference type="Proteomes" id="UP000660862"/>
    </source>
</evidence>
<comment type="caution">
    <text evidence="3">The sequence shown here is derived from an EMBL/GenBank/DDBJ whole genome shotgun (WGS) entry which is preliminary data.</text>
</comment>
<accession>A0A917HXC1</accession>
<dbReference type="GO" id="GO:0005576">
    <property type="term" value="C:extracellular region"/>
    <property type="evidence" value="ECO:0007669"/>
    <property type="project" value="UniProtKB-SubCell"/>
</dbReference>
<evidence type="ECO:0000256" key="2">
    <source>
        <dbReference type="ARBA" id="ARBA00022525"/>
    </source>
</evidence>
<dbReference type="EMBL" id="BMER01000003">
    <property type="protein sequence ID" value="GGG94292.1"/>
    <property type="molecule type" value="Genomic_DNA"/>
</dbReference>
<dbReference type="InterPro" id="IPR011042">
    <property type="entry name" value="6-blade_b-propeller_TolB-like"/>
</dbReference>
<dbReference type="RefSeq" id="WP_188507053.1">
    <property type="nucleotide sequence ID" value="NZ_BMER01000003.1"/>
</dbReference>
<evidence type="ECO:0000256" key="1">
    <source>
        <dbReference type="ARBA" id="ARBA00004613"/>
    </source>
</evidence>
<dbReference type="Pfam" id="PF03022">
    <property type="entry name" value="MRJP"/>
    <property type="match status" value="1"/>
</dbReference>
<protein>
    <recommendedName>
        <fullName evidence="5">Major royal jelly protein</fullName>
    </recommendedName>
</protein>